<feature type="region of interest" description="Disordered" evidence="1">
    <location>
        <begin position="33"/>
        <end position="85"/>
    </location>
</feature>
<feature type="compositionally biased region" description="Basic and acidic residues" evidence="1">
    <location>
        <begin position="33"/>
        <end position="66"/>
    </location>
</feature>
<organism evidence="2 3">
    <name type="scientific">Hydnomerulius pinastri MD-312</name>
    <dbReference type="NCBI Taxonomy" id="994086"/>
    <lineage>
        <taxon>Eukaryota</taxon>
        <taxon>Fungi</taxon>
        <taxon>Dikarya</taxon>
        <taxon>Basidiomycota</taxon>
        <taxon>Agaricomycotina</taxon>
        <taxon>Agaricomycetes</taxon>
        <taxon>Agaricomycetidae</taxon>
        <taxon>Boletales</taxon>
        <taxon>Boletales incertae sedis</taxon>
        <taxon>Leucogyrophana</taxon>
    </lineage>
</organism>
<accession>A0A0C9WAP2</accession>
<reference evidence="2 3" key="1">
    <citation type="submission" date="2014-04" db="EMBL/GenBank/DDBJ databases">
        <title>Evolutionary Origins and Diversification of the Mycorrhizal Mutualists.</title>
        <authorList>
            <consortium name="DOE Joint Genome Institute"/>
            <consortium name="Mycorrhizal Genomics Consortium"/>
            <person name="Kohler A."/>
            <person name="Kuo A."/>
            <person name="Nagy L.G."/>
            <person name="Floudas D."/>
            <person name="Copeland A."/>
            <person name="Barry K.W."/>
            <person name="Cichocki N."/>
            <person name="Veneault-Fourrey C."/>
            <person name="LaButti K."/>
            <person name="Lindquist E.A."/>
            <person name="Lipzen A."/>
            <person name="Lundell T."/>
            <person name="Morin E."/>
            <person name="Murat C."/>
            <person name="Riley R."/>
            <person name="Ohm R."/>
            <person name="Sun H."/>
            <person name="Tunlid A."/>
            <person name="Henrissat B."/>
            <person name="Grigoriev I.V."/>
            <person name="Hibbett D.S."/>
            <person name="Martin F."/>
        </authorList>
    </citation>
    <scope>NUCLEOTIDE SEQUENCE [LARGE SCALE GENOMIC DNA]</scope>
    <source>
        <strain evidence="2 3">MD-312</strain>
    </source>
</reference>
<name>A0A0C9WAP2_9AGAM</name>
<proteinExistence type="predicted"/>
<dbReference type="HOGENOM" id="CLU_871717_0_0_1"/>
<dbReference type="EMBL" id="KN839874">
    <property type="protein sequence ID" value="KIJ60262.1"/>
    <property type="molecule type" value="Genomic_DNA"/>
</dbReference>
<evidence type="ECO:0000313" key="3">
    <source>
        <dbReference type="Proteomes" id="UP000053820"/>
    </source>
</evidence>
<sequence>MRGGKKTHWMGKLEHMYATKRGGTTIKTMGVERKGVKVEMRDGRGNDGGDRVDNKSGDKRDELVERSKRKGNGENSRVDRIREEEEDIFMQTDNMTSSIHQMEITAGLKCKWTSSTRSTSSKRVVVHTSSKKRTQVFKAPVAQDVPGPSDSSDLGPIQTWIEQTADHMKNAVKAHNLFPTKIVHTFLLFLLGCLIRQIGTYIADEVPSSNMSDWYENLHIKGNLITLVQALFMLEADFGLPLDWKYALEQLSDIQTFRYLSNVTKKQNPNAQAVVATMVSLRSMDNMNMVIDQNVHEDGESNGIEQPIENQHIHGYFSY</sequence>
<keyword evidence="3" id="KW-1185">Reference proteome</keyword>
<dbReference type="AlphaFoldDB" id="A0A0C9WAP2"/>
<gene>
    <name evidence="2" type="ORF">HYDPIDRAFT_170302</name>
</gene>
<protein>
    <submittedName>
        <fullName evidence="2">Uncharacterized protein</fullName>
    </submittedName>
</protein>
<dbReference type="Proteomes" id="UP000053820">
    <property type="component" value="Unassembled WGS sequence"/>
</dbReference>
<evidence type="ECO:0000313" key="2">
    <source>
        <dbReference type="EMBL" id="KIJ60262.1"/>
    </source>
</evidence>
<evidence type="ECO:0000256" key="1">
    <source>
        <dbReference type="SAM" id="MobiDB-lite"/>
    </source>
</evidence>